<evidence type="ECO:0008006" key="4">
    <source>
        <dbReference type="Google" id="ProtNLM"/>
    </source>
</evidence>
<gene>
    <name evidence="2" type="ORF">A1Q2_08362</name>
</gene>
<sequence>MPPTRSRPARAASKAAKPYASISSREPSEGGSEVSEEKPDLDLDFDELDDEDVKPDLDLDEKPKRKTTKGKGKGKTKAAASTATAATGAKWSGDEDWALFQAIFPRAAKIDWNAVSAGVGRDAKMRPRGRWMPKGPGTPSLVLRPLGRPSSGQLPVSLW</sequence>
<dbReference type="Proteomes" id="UP000006757">
    <property type="component" value="Unassembled WGS sequence"/>
</dbReference>
<dbReference type="HOGENOM" id="CLU_140535_0_0_1"/>
<feature type="compositionally biased region" description="Acidic residues" evidence="1">
    <location>
        <begin position="42"/>
        <end position="53"/>
    </location>
</feature>
<protein>
    <recommendedName>
        <fullName evidence="4">Myb-like domain-containing protein</fullName>
    </recommendedName>
</protein>
<accession>K1V0H8</accession>
<dbReference type="EMBL" id="AMBO01000412">
    <property type="protein sequence ID" value="EKC97439.1"/>
    <property type="molecule type" value="Genomic_DNA"/>
</dbReference>
<feature type="region of interest" description="Disordered" evidence="1">
    <location>
        <begin position="1"/>
        <end position="90"/>
    </location>
</feature>
<dbReference type="AlphaFoldDB" id="K1V0H8"/>
<comment type="caution">
    <text evidence="2">The sequence shown here is derived from an EMBL/GenBank/DDBJ whole genome shotgun (WGS) entry which is preliminary data.</text>
</comment>
<reference evidence="2 3" key="1">
    <citation type="journal article" date="2012" name="Eukaryot. Cell">
        <title>Genome sequence of the Trichosporon asahii environmental strain CBS 8904.</title>
        <authorList>
            <person name="Yang R.Y."/>
            <person name="Li H.T."/>
            <person name="Zhu H."/>
            <person name="Zhou G.P."/>
            <person name="Wang M."/>
            <person name="Wang L."/>
        </authorList>
    </citation>
    <scope>NUCLEOTIDE SEQUENCE [LARGE SCALE GENOMIC DNA]</scope>
    <source>
        <strain evidence="2 3">CBS 8904</strain>
    </source>
</reference>
<name>K1V0H8_TRIAC</name>
<proteinExistence type="predicted"/>
<evidence type="ECO:0000313" key="3">
    <source>
        <dbReference type="Proteomes" id="UP000006757"/>
    </source>
</evidence>
<dbReference type="InParanoid" id="K1V0H8"/>
<feature type="compositionally biased region" description="Low complexity" evidence="1">
    <location>
        <begin position="77"/>
        <end position="90"/>
    </location>
</feature>
<feature type="compositionally biased region" description="Basic residues" evidence="1">
    <location>
        <begin position="64"/>
        <end position="76"/>
    </location>
</feature>
<evidence type="ECO:0000313" key="2">
    <source>
        <dbReference type="EMBL" id="EKC97439.1"/>
    </source>
</evidence>
<evidence type="ECO:0000256" key="1">
    <source>
        <dbReference type="SAM" id="MobiDB-lite"/>
    </source>
</evidence>
<feature type="region of interest" description="Disordered" evidence="1">
    <location>
        <begin position="119"/>
        <end position="159"/>
    </location>
</feature>
<feature type="compositionally biased region" description="Polar residues" evidence="1">
    <location>
        <begin position="150"/>
        <end position="159"/>
    </location>
</feature>
<feature type="compositionally biased region" description="Basic and acidic residues" evidence="1">
    <location>
        <begin position="54"/>
        <end position="63"/>
    </location>
</feature>
<organism evidence="2 3">
    <name type="scientific">Trichosporon asahii var. asahii (strain CBS 8904)</name>
    <name type="common">Yeast</name>
    <dbReference type="NCBI Taxonomy" id="1220162"/>
    <lineage>
        <taxon>Eukaryota</taxon>
        <taxon>Fungi</taxon>
        <taxon>Dikarya</taxon>
        <taxon>Basidiomycota</taxon>
        <taxon>Agaricomycotina</taxon>
        <taxon>Tremellomycetes</taxon>
        <taxon>Trichosporonales</taxon>
        <taxon>Trichosporonaceae</taxon>
        <taxon>Trichosporon</taxon>
    </lineage>
</organism>
<keyword evidence="3" id="KW-1185">Reference proteome</keyword>
<feature type="compositionally biased region" description="Low complexity" evidence="1">
    <location>
        <begin position="1"/>
        <end position="33"/>
    </location>
</feature>